<dbReference type="FunFam" id="3.40.630.10:FF:000013">
    <property type="entry name" value="carboxypeptidase N catalytic chain"/>
    <property type="match status" value="1"/>
</dbReference>
<dbReference type="AlphaFoldDB" id="A0A914AK31"/>
<feature type="active site" description="Proton donor/acceptor" evidence="12">
    <location>
        <position position="326"/>
    </location>
</feature>
<dbReference type="SMART" id="SM00631">
    <property type="entry name" value="Zn_pept"/>
    <property type="match status" value="1"/>
</dbReference>
<dbReference type="SUPFAM" id="SSF49464">
    <property type="entry name" value="Carboxypeptidase regulatory domain-like"/>
    <property type="match status" value="1"/>
</dbReference>
<keyword evidence="8" id="KW-0378">Hydrolase</keyword>
<dbReference type="Proteomes" id="UP000887568">
    <property type="component" value="Unplaced"/>
</dbReference>
<dbReference type="Pfam" id="PF13620">
    <property type="entry name" value="CarboxypepD_reg"/>
    <property type="match status" value="1"/>
</dbReference>
<sequence length="495" mass="56325">MHLVTSFVSQIVALMLLSLNLGFPGSVAGQNGADHGIDFSYQSHNELVVLLHQIAWKCRSITRLYDIGRSVQGRRLYVLEMSDNPGVHEVGEAEFKYVANMHGNEATGRQLLIFLAQYLCEEYTKKNKRIQKLINSTRIHLLPTMNPDGFEMAYRRHVVMGRVPSMYGRGNANNVDLNRDFPDLNDIMYKHEQTGGANNHLLQLIRENKEGRQPETQAIMDWMAQYPFVLSANMHDGDLVANYPYDKSRNTRKMYSATPDDNLFRELALTYSLYHRTMATRAEPCRFQGAKVFRDGVTNGADWYIVSGGMQDYNYLSSNCFDITLELGCDKFPREEELKRKWEDNRESLIEYIDKVHIGIKGQVMDTDRNPIANAVIRVTGPSIAHDVTTATDGDYWRLLLPGVYTVTVHARGYKPKTVVVPVRRYRPTKANFILKPLPKESSGCKLRQLEEEGYLLGGFRAALRQFGFLGDDCDGLVERREDVLASMEDTTASP</sequence>
<evidence type="ECO:0000256" key="7">
    <source>
        <dbReference type="ARBA" id="ARBA00022729"/>
    </source>
</evidence>
<dbReference type="GO" id="GO:0005615">
    <property type="term" value="C:extracellular space"/>
    <property type="evidence" value="ECO:0007669"/>
    <property type="project" value="TreeGrafter"/>
</dbReference>
<dbReference type="Gene3D" id="2.60.40.1120">
    <property type="entry name" value="Carboxypeptidase-like, regulatory domain"/>
    <property type="match status" value="1"/>
</dbReference>
<dbReference type="GO" id="GO:0016485">
    <property type="term" value="P:protein processing"/>
    <property type="evidence" value="ECO:0007669"/>
    <property type="project" value="TreeGrafter"/>
</dbReference>
<dbReference type="OMA" id="CDYHEAK"/>
<dbReference type="PROSITE" id="PS52035">
    <property type="entry name" value="PEPTIDASE_M14"/>
    <property type="match status" value="1"/>
</dbReference>
<dbReference type="OrthoDB" id="10249045at2759"/>
<keyword evidence="4" id="KW-0964">Secreted</keyword>
<dbReference type="EnsemblMetazoa" id="XM_038208050.1">
    <property type="protein sequence ID" value="XP_038063978.1"/>
    <property type="gene ID" value="LOC119734518"/>
</dbReference>
<keyword evidence="11" id="KW-0325">Glycoprotein</keyword>
<evidence type="ECO:0000256" key="2">
    <source>
        <dbReference type="ARBA" id="ARBA00004613"/>
    </source>
</evidence>
<dbReference type="GO" id="GO:0008270">
    <property type="term" value="F:zinc ion binding"/>
    <property type="evidence" value="ECO:0007669"/>
    <property type="project" value="InterPro"/>
</dbReference>
<dbReference type="SUPFAM" id="SSF53187">
    <property type="entry name" value="Zn-dependent exopeptidases"/>
    <property type="match status" value="1"/>
</dbReference>
<comment type="cofactor">
    <cofactor evidence="1">
        <name>Zn(2+)</name>
        <dbReference type="ChEBI" id="CHEBI:29105"/>
    </cofactor>
</comment>
<dbReference type="InterPro" id="IPR050753">
    <property type="entry name" value="Peptidase_M14_domain"/>
</dbReference>
<proteinExistence type="inferred from homology"/>
<dbReference type="RefSeq" id="XP_038063978.1">
    <property type="nucleotide sequence ID" value="XM_038208050.1"/>
</dbReference>
<dbReference type="PANTHER" id="PTHR11532">
    <property type="entry name" value="PROTEASE M14 CARBOXYPEPTIDASE"/>
    <property type="match status" value="1"/>
</dbReference>
<evidence type="ECO:0000256" key="1">
    <source>
        <dbReference type="ARBA" id="ARBA00001947"/>
    </source>
</evidence>
<evidence type="ECO:0000256" key="11">
    <source>
        <dbReference type="ARBA" id="ARBA00023180"/>
    </source>
</evidence>
<comment type="similarity">
    <text evidence="3 12">Belongs to the peptidase M14 family.</text>
</comment>
<protein>
    <recommendedName>
        <fullName evidence="14">Peptidase M14 domain-containing protein</fullName>
    </recommendedName>
</protein>
<evidence type="ECO:0000256" key="3">
    <source>
        <dbReference type="ARBA" id="ARBA00005988"/>
    </source>
</evidence>
<dbReference type="GO" id="GO:0004181">
    <property type="term" value="F:metallocarboxypeptidase activity"/>
    <property type="evidence" value="ECO:0007669"/>
    <property type="project" value="InterPro"/>
</dbReference>
<keyword evidence="10" id="KW-0482">Metalloprotease</keyword>
<comment type="subcellular location">
    <subcellularLocation>
        <location evidence="2">Secreted</location>
    </subcellularLocation>
</comment>
<evidence type="ECO:0000256" key="6">
    <source>
        <dbReference type="ARBA" id="ARBA00022723"/>
    </source>
</evidence>
<dbReference type="Gene3D" id="3.40.630.10">
    <property type="entry name" value="Zn peptidases"/>
    <property type="match status" value="1"/>
</dbReference>
<evidence type="ECO:0000313" key="16">
    <source>
        <dbReference type="Proteomes" id="UP000887568"/>
    </source>
</evidence>
<feature type="signal peptide" evidence="13">
    <location>
        <begin position="1"/>
        <end position="29"/>
    </location>
</feature>
<accession>A0A914AK31</accession>
<evidence type="ECO:0000256" key="4">
    <source>
        <dbReference type="ARBA" id="ARBA00022525"/>
    </source>
</evidence>
<keyword evidence="5" id="KW-0645">Protease</keyword>
<dbReference type="InterPro" id="IPR008969">
    <property type="entry name" value="CarboxyPept-like_regulatory"/>
</dbReference>
<name>A0A914AK31_PATMI</name>
<dbReference type="Pfam" id="PF00246">
    <property type="entry name" value="Peptidase_M14"/>
    <property type="match status" value="1"/>
</dbReference>
<evidence type="ECO:0000256" key="8">
    <source>
        <dbReference type="ARBA" id="ARBA00022801"/>
    </source>
</evidence>
<feature type="domain" description="Peptidase M14" evidence="14">
    <location>
        <begin position="40"/>
        <end position="356"/>
    </location>
</feature>
<evidence type="ECO:0000256" key="5">
    <source>
        <dbReference type="ARBA" id="ARBA00022670"/>
    </source>
</evidence>
<organism evidence="15 16">
    <name type="scientific">Patiria miniata</name>
    <name type="common">Bat star</name>
    <name type="synonym">Asterina miniata</name>
    <dbReference type="NCBI Taxonomy" id="46514"/>
    <lineage>
        <taxon>Eukaryota</taxon>
        <taxon>Metazoa</taxon>
        <taxon>Echinodermata</taxon>
        <taxon>Eleutherozoa</taxon>
        <taxon>Asterozoa</taxon>
        <taxon>Asteroidea</taxon>
        <taxon>Valvatacea</taxon>
        <taxon>Valvatida</taxon>
        <taxon>Asterinidae</taxon>
        <taxon>Patiria</taxon>
    </lineage>
</organism>
<dbReference type="CDD" id="cd11308">
    <property type="entry name" value="Peptidase_M14NE-CP-C_like"/>
    <property type="match status" value="1"/>
</dbReference>
<dbReference type="GO" id="GO:0006518">
    <property type="term" value="P:peptide metabolic process"/>
    <property type="evidence" value="ECO:0007669"/>
    <property type="project" value="TreeGrafter"/>
</dbReference>
<evidence type="ECO:0000256" key="12">
    <source>
        <dbReference type="PROSITE-ProRule" id="PRU01379"/>
    </source>
</evidence>
<evidence type="ECO:0000256" key="9">
    <source>
        <dbReference type="ARBA" id="ARBA00022833"/>
    </source>
</evidence>
<dbReference type="CDD" id="cd03858">
    <property type="entry name" value="M14_CP_N-E_like"/>
    <property type="match status" value="1"/>
</dbReference>
<dbReference type="GeneID" id="119734518"/>
<evidence type="ECO:0000313" key="15">
    <source>
        <dbReference type="EnsemblMetazoa" id="XP_038063978.1"/>
    </source>
</evidence>
<keyword evidence="7 13" id="KW-0732">Signal</keyword>
<dbReference type="InterPro" id="IPR000834">
    <property type="entry name" value="Peptidase_M14"/>
</dbReference>
<evidence type="ECO:0000256" key="10">
    <source>
        <dbReference type="ARBA" id="ARBA00023049"/>
    </source>
</evidence>
<dbReference type="PANTHER" id="PTHR11532:SF62">
    <property type="entry name" value="CARBOXYPEPTIDASE D"/>
    <property type="match status" value="1"/>
</dbReference>
<keyword evidence="6" id="KW-0479">Metal-binding</keyword>
<reference evidence="15" key="1">
    <citation type="submission" date="2022-11" db="UniProtKB">
        <authorList>
            <consortium name="EnsemblMetazoa"/>
        </authorList>
    </citation>
    <scope>IDENTIFICATION</scope>
</reference>
<evidence type="ECO:0000259" key="14">
    <source>
        <dbReference type="PROSITE" id="PS52035"/>
    </source>
</evidence>
<dbReference type="PRINTS" id="PR00765">
    <property type="entry name" value="CRBOXYPTASEA"/>
</dbReference>
<feature type="chain" id="PRO_5036954463" description="Peptidase M14 domain-containing protein" evidence="13">
    <location>
        <begin position="30"/>
        <end position="495"/>
    </location>
</feature>
<evidence type="ECO:0000256" key="13">
    <source>
        <dbReference type="SAM" id="SignalP"/>
    </source>
</evidence>
<keyword evidence="16" id="KW-1185">Reference proteome</keyword>
<keyword evidence="9" id="KW-0862">Zinc</keyword>